<comment type="caution">
    <text evidence="2">The sequence shown here is derived from an EMBL/GenBank/DDBJ whole genome shotgun (WGS) entry which is preliminary data.</text>
</comment>
<gene>
    <name evidence="2" type="ORF">N7482_000233</name>
</gene>
<dbReference type="RefSeq" id="XP_056545964.1">
    <property type="nucleotide sequence ID" value="XM_056682358.1"/>
</dbReference>
<feature type="compositionally biased region" description="Polar residues" evidence="1">
    <location>
        <begin position="30"/>
        <end position="45"/>
    </location>
</feature>
<dbReference type="AlphaFoldDB" id="A0A9W9IHG8"/>
<protein>
    <submittedName>
        <fullName evidence="2">Uncharacterized protein</fullName>
    </submittedName>
</protein>
<name>A0A9W9IHG8_9EURO</name>
<keyword evidence="3" id="KW-1185">Reference proteome</keyword>
<reference evidence="2" key="1">
    <citation type="submission" date="2022-11" db="EMBL/GenBank/DDBJ databases">
        <authorList>
            <person name="Petersen C."/>
        </authorList>
    </citation>
    <scope>NUCLEOTIDE SEQUENCE</scope>
    <source>
        <strain evidence="2">IBT 26290</strain>
    </source>
</reference>
<proteinExistence type="predicted"/>
<sequence>MPPAGLRTQGDLLTQPLHADQQIDPHEADSSGTTIFSKTALQSIGCSAPPPPTSHTAGAQSAPPEPGLSSRAISKDRIFGLDEI</sequence>
<reference evidence="2" key="2">
    <citation type="journal article" date="2023" name="IMA Fungus">
        <title>Comparative genomic study of the Penicillium genus elucidates a diverse pangenome and 15 lateral gene transfer events.</title>
        <authorList>
            <person name="Petersen C."/>
            <person name="Sorensen T."/>
            <person name="Nielsen M.R."/>
            <person name="Sondergaard T.E."/>
            <person name="Sorensen J.L."/>
            <person name="Fitzpatrick D.A."/>
            <person name="Frisvad J.C."/>
            <person name="Nielsen K.L."/>
        </authorList>
    </citation>
    <scope>NUCLEOTIDE SEQUENCE</scope>
    <source>
        <strain evidence="2">IBT 26290</strain>
    </source>
</reference>
<feature type="compositionally biased region" description="Basic and acidic residues" evidence="1">
    <location>
        <begin position="73"/>
        <end position="84"/>
    </location>
</feature>
<feature type="region of interest" description="Disordered" evidence="1">
    <location>
        <begin position="1"/>
        <end position="84"/>
    </location>
</feature>
<dbReference type="EMBL" id="JAPQKN010000001">
    <property type="protein sequence ID" value="KAJ5174356.1"/>
    <property type="molecule type" value="Genomic_DNA"/>
</dbReference>
<organism evidence="2 3">
    <name type="scientific">Penicillium canariense</name>
    <dbReference type="NCBI Taxonomy" id="189055"/>
    <lineage>
        <taxon>Eukaryota</taxon>
        <taxon>Fungi</taxon>
        <taxon>Dikarya</taxon>
        <taxon>Ascomycota</taxon>
        <taxon>Pezizomycotina</taxon>
        <taxon>Eurotiomycetes</taxon>
        <taxon>Eurotiomycetidae</taxon>
        <taxon>Eurotiales</taxon>
        <taxon>Aspergillaceae</taxon>
        <taxon>Penicillium</taxon>
    </lineage>
</organism>
<accession>A0A9W9IHG8</accession>
<dbReference type="Proteomes" id="UP001149163">
    <property type="component" value="Unassembled WGS sequence"/>
</dbReference>
<evidence type="ECO:0000313" key="3">
    <source>
        <dbReference type="Proteomes" id="UP001149163"/>
    </source>
</evidence>
<evidence type="ECO:0000256" key="1">
    <source>
        <dbReference type="SAM" id="MobiDB-lite"/>
    </source>
</evidence>
<evidence type="ECO:0000313" key="2">
    <source>
        <dbReference type="EMBL" id="KAJ5174356.1"/>
    </source>
</evidence>
<dbReference type="GeneID" id="81421534"/>